<accession>A0A8S5V938</accession>
<evidence type="ECO:0000313" key="1">
    <source>
        <dbReference type="EMBL" id="DAG03265.1"/>
    </source>
</evidence>
<organism evidence="1">
    <name type="scientific">Siphoviridae sp. ct2D011</name>
    <dbReference type="NCBI Taxonomy" id="2825314"/>
    <lineage>
        <taxon>Viruses</taxon>
        <taxon>Duplodnaviria</taxon>
        <taxon>Heunggongvirae</taxon>
        <taxon>Uroviricota</taxon>
        <taxon>Caudoviricetes</taxon>
    </lineage>
</organism>
<dbReference type="EMBL" id="BK016226">
    <property type="protein sequence ID" value="DAG03265.1"/>
    <property type="molecule type" value="Genomic_DNA"/>
</dbReference>
<proteinExistence type="predicted"/>
<reference evidence="1" key="1">
    <citation type="journal article" date="2021" name="Proc. Natl. Acad. Sci. U.S.A.">
        <title>A Catalog of Tens of Thousands of Viruses from Human Metagenomes Reveals Hidden Associations with Chronic Diseases.</title>
        <authorList>
            <person name="Tisza M.J."/>
            <person name="Buck C.B."/>
        </authorList>
    </citation>
    <scope>NUCLEOTIDE SEQUENCE</scope>
    <source>
        <strain evidence="1">Ct2D011</strain>
    </source>
</reference>
<sequence length="29" mass="3802">MERQKKKQKIGLRIYIKIKRRTYKYEIWC</sequence>
<name>A0A8S5V938_9CAUD</name>
<protein>
    <submittedName>
        <fullName evidence="1">Uncharacterized protein</fullName>
    </submittedName>
</protein>